<organism evidence="1">
    <name type="scientific">Arundo donax</name>
    <name type="common">Giant reed</name>
    <name type="synonym">Donax arundinaceus</name>
    <dbReference type="NCBI Taxonomy" id="35708"/>
    <lineage>
        <taxon>Eukaryota</taxon>
        <taxon>Viridiplantae</taxon>
        <taxon>Streptophyta</taxon>
        <taxon>Embryophyta</taxon>
        <taxon>Tracheophyta</taxon>
        <taxon>Spermatophyta</taxon>
        <taxon>Magnoliopsida</taxon>
        <taxon>Liliopsida</taxon>
        <taxon>Poales</taxon>
        <taxon>Poaceae</taxon>
        <taxon>PACMAD clade</taxon>
        <taxon>Arundinoideae</taxon>
        <taxon>Arundineae</taxon>
        <taxon>Arundo</taxon>
    </lineage>
</organism>
<dbReference type="EMBL" id="GBRH01238069">
    <property type="protein sequence ID" value="JAD59826.1"/>
    <property type="molecule type" value="Transcribed_RNA"/>
</dbReference>
<accession>A0A0A9B905</accession>
<evidence type="ECO:0000313" key="1">
    <source>
        <dbReference type="EMBL" id="JAD59826.1"/>
    </source>
</evidence>
<reference evidence="1" key="2">
    <citation type="journal article" date="2015" name="Data Brief">
        <title>Shoot transcriptome of the giant reed, Arundo donax.</title>
        <authorList>
            <person name="Barrero R.A."/>
            <person name="Guerrero F.D."/>
            <person name="Moolhuijzen P."/>
            <person name="Goolsby J.A."/>
            <person name="Tidwell J."/>
            <person name="Bellgard S.E."/>
            <person name="Bellgard M.I."/>
        </authorList>
    </citation>
    <scope>NUCLEOTIDE SEQUENCE</scope>
    <source>
        <tissue evidence="1">Shoot tissue taken approximately 20 cm above the soil surface</tissue>
    </source>
</reference>
<proteinExistence type="predicted"/>
<name>A0A0A9B905_ARUDO</name>
<sequence length="21" mass="2738">MGREREVDRRWANEPWMFLRC</sequence>
<dbReference type="AlphaFoldDB" id="A0A0A9B905"/>
<reference evidence="1" key="1">
    <citation type="submission" date="2014-09" db="EMBL/GenBank/DDBJ databases">
        <authorList>
            <person name="Magalhaes I.L.F."/>
            <person name="Oliveira U."/>
            <person name="Santos F.R."/>
            <person name="Vidigal T.H.D.A."/>
            <person name="Brescovit A.D."/>
            <person name="Santos A.J."/>
        </authorList>
    </citation>
    <scope>NUCLEOTIDE SEQUENCE</scope>
    <source>
        <tissue evidence="1">Shoot tissue taken approximately 20 cm above the soil surface</tissue>
    </source>
</reference>
<protein>
    <submittedName>
        <fullName evidence="1">Uncharacterized protein</fullName>
    </submittedName>
</protein>